<reference evidence="1 2" key="1">
    <citation type="journal article" date="2015" name="Nature">
        <title>rRNA introns, odd ribosomes, and small enigmatic genomes across a large radiation of phyla.</title>
        <authorList>
            <person name="Brown C.T."/>
            <person name="Hug L.A."/>
            <person name="Thomas B.C."/>
            <person name="Sharon I."/>
            <person name="Castelle C.J."/>
            <person name="Singh A."/>
            <person name="Wilkins M.J."/>
            <person name="Williams K.H."/>
            <person name="Banfield J.F."/>
        </authorList>
    </citation>
    <scope>NUCLEOTIDE SEQUENCE [LARGE SCALE GENOMIC DNA]</scope>
</reference>
<dbReference type="Proteomes" id="UP000034778">
    <property type="component" value="Unassembled WGS sequence"/>
</dbReference>
<dbReference type="STRING" id="1618566.UR35_C0014G0003"/>
<accession>A0A0G0BYH7</accession>
<comment type="caution">
    <text evidence="1">The sequence shown here is derived from an EMBL/GenBank/DDBJ whole genome shotgun (WGS) entry which is preliminary data.</text>
</comment>
<protein>
    <submittedName>
        <fullName evidence="1">Uncharacterized protein</fullName>
    </submittedName>
</protein>
<evidence type="ECO:0000313" key="1">
    <source>
        <dbReference type="EMBL" id="KKP43930.1"/>
    </source>
</evidence>
<dbReference type="EMBL" id="LBOW01000014">
    <property type="protein sequence ID" value="KKP43930.1"/>
    <property type="molecule type" value="Genomic_DNA"/>
</dbReference>
<gene>
    <name evidence="1" type="ORF">UR35_C0014G0003</name>
</gene>
<organism evidence="1 2">
    <name type="scientific">Candidatus Woesebacteria bacterium GW2011_GWB1_33_22</name>
    <dbReference type="NCBI Taxonomy" id="1618566"/>
    <lineage>
        <taxon>Bacteria</taxon>
        <taxon>Candidatus Woeseibacteriota</taxon>
    </lineage>
</organism>
<name>A0A0G0BYH7_9BACT</name>
<sequence length="108" mass="12937">MTMLFYDKLTVLKGVDKKIKKLTPVNDERQELWQMVEEIIHHKVLGCCLTHLPNEHHHEFLEMFHARPHDIKLLEYLDTKSKKNMKKIIKEEIKNLTKDLLLLDSHKV</sequence>
<evidence type="ECO:0000313" key="2">
    <source>
        <dbReference type="Proteomes" id="UP000034778"/>
    </source>
</evidence>
<dbReference type="AlphaFoldDB" id="A0A0G0BYH7"/>
<proteinExistence type="predicted"/>